<accession>A0A7S3ADE3</accession>
<dbReference type="SMART" id="SM00355">
    <property type="entry name" value="ZnF_C2H2"/>
    <property type="match status" value="3"/>
</dbReference>
<dbReference type="AlphaFoldDB" id="A0A7S3ADE3"/>
<keyword evidence="3" id="KW-0862">Zinc</keyword>
<evidence type="ECO:0000256" key="3">
    <source>
        <dbReference type="ARBA" id="ARBA00022833"/>
    </source>
</evidence>
<dbReference type="Gene3D" id="3.30.160.60">
    <property type="entry name" value="Classic Zinc Finger"/>
    <property type="match status" value="2"/>
</dbReference>
<dbReference type="PANTHER" id="PTHR23235">
    <property type="entry name" value="KRUEPPEL-LIKE TRANSCRIPTION FACTOR"/>
    <property type="match status" value="1"/>
</dbReference>
<dbReference type="PROSITE" id="PS50157">
    <property type="entry name" value="ZINC_FINGER_C2H2_2"/>
    <property type="match status" value="3"/>
</dbReference>
<name>A0A7S3ADE3_9RHOD</name>
<evidence type="ECO:0000259" key="5">
    <source>
        <dbReference type="PROSITE" id="PS50157"/>
    </source>
</evidence>
<evidence type="ECO:0000256" key="4">
    <source>
        <dbReference type="PROSITE-ProRule" id="PRU00042"/>
    </source>
</evidence>
<dbReference type="SUPFAM" id="SSF57667">
    <property type="entry name" value="beta-beta-alpha zinc fingers"/>
    <property type="match status" value="1"/>
</dbReference>
<dbReference type="GO" id="GO:0000981">
    <property type="term" value="F:DNA-binding transcription factor activity, RNA polymerase II-specific"/>
    <property type="evidence" value="ECO:0007669"/>
    <property type="project" value="TreeGrafter"/>
</dbReference>
<dbReference type="InterPro" id="IPR013087">
    <property type="entry name" value="Znf_C2H2_type"/>
</dbReference>
<dbReference type="EMBL" id="HBHW01045299">
    <property type="protein sequence ID" value="CAE0067113.1"/>
    <property type="molecule type" value="Transcribed_RNA"/>
</dbReference>
<evidence type="ECO:0000313" key="6">
    <source>
        <dbReference type="EMBL" id="CAE0067113.1"/>
    </source>
</evidence>
<proteinExistence type="predicted"/>
<dbReference type="PROSITE" id="PS00028">
    <property type="entry name" value="ZINC_FINGER_C2H2_1"/>
    <property type="match status" value="2"/>
</dbReference>
<dbReference type="PANTHER" id="PTHR23235:SF120">
    <property type="entry name" value="KRUPPEL-LIKE FACTOR 15"/>
    <property type="match status" value="1"/>
</dbReference>
<gene>
    <name evidence="6" type="ORF">RMAR00112_LOCUS35189</name>
</gene>
<sequence length="173" mass="19873">MDPILVKKGVYRCPVKGCNKVSQRKHNVQMHLRRHTKEKPFKCSYEGCTMAYGWKSSLNQHEKLHVRDGDKKVDCGMTLLAHVAEEENLKLPYNSSTLFKLLSNEKESMNLSEISNESLEKPDDEVEPEFYCEVKVFGDATPAKLISCPHEACGKLFSYEHDMKIHSKEHMQA</sequence>
<dbReference type="InterPro" id="IPR036236">
    <property type="entry name" value="Znf_C2H2_sf"/>
</dbReference>
<evidence type="ECO:0000256" key="1">
    <source>
        <dbReference type="ARBA" id="ARBA00022723"/>
    </source>
</evidence>
<organism evidence="6">
    <name type="scientific">Rhodosorus marinus</name>
    <dbReference type="NCBI Taxonomy" id="101924"/>
    <lineage>
        <taxon>Eukaryota</taxon>
        <taxon>Rhodophyta</taxon>
        <taxon>Stylonematophyceae</taxon>
        <taxon>Stylonematales</taxon>
        <taxon>Stylonemataceae</taxon>
        <taxon>Rhodosorus</taxon>
    </lineage>
</organism>
<feature type="domain" description="C2H2-type" evidence="5">
    <location>
        <begin position="41"/>
        <end position="70"/>
    </location>
</feature>
<keyword evidence="2 4" id="KW-0863">Zinc-finger</keyword>
<keyword evidence="1" id="KW-0479">Metal-binding</keyword>
<feature type="domain" description="C2H2-type" evidence="5">
    <location>
        <begin position="146"/>
        <end position="173"/>
    </location>
</feature>
<dbReference type="GO" id="GO:0000978">
    <property type="term" value="F:RNA polymerase II cis-regulatory region sequence-specific DNA binding"/>
    <property type="evidence" value="ECO:0007669"/>
    <property type="project" value="TreeGrafter"/>
</dbReference>
<reference evidence="6" key="1">
    <citation type="submission" date="2021-01" db="EMBL/GenBank/DDBJ databases">
        <authorList>
            <person name="Corre E."/>
            <person name="Pelletier E."/>
            <person name="Niang G."/>
            <person name="Scheremetjew M."/>
            <person name="Finn R."/>
            <person name="Kale V."/>
            <person name="Holt S."/>
            <person name="Cochrane G."/>
            <person name="Meng A."/>
            <person name="Brown T."/>
            <person name="Cohen L."/>
        </authorList>
    </citation>
    <scope>NUCLEOTIDE SEQUENCE</scope>
    <source>
        <strain evidence="6">CCMP 769</strain>
    </source>
</reference>
<evidence type="ECO:0000256" key="2">
    <source>
        <dbReference type="ARBA" id="ARBA00022771"/>
    </source>
</evidence>
<feature type="domain" description="C2H2-type" evidence="5">
    <location>
        <begin position="11"/>
        <end position="40"/>
    </location>
</feature>
<protein>
    <recommendedName>
        <fullName evidence="5">C2H2-type domain-containing protein</fullName>
    </recommendedName>
</protein>
<dbReference type="GO" id="GO:0008270">
    <property type="term" value="F:zinc ion binding"/>
    <property type="evidence" value="ECO:0007669"/>
    <property type="project" value="UniProtKB-KW"/>
</dbReference>